<dbReference type="Proteomes" id="UP001432027">
    <property type="component" value="Unassembled WGS sequence"/>
</dbReference>
<dbReference type="EMBL" id="BTSX01000001">
    <property type="protein sequence ID" value="GMS82059.1"/>
    <property type="molecule type" value="Genomic_DNA"/>
</dbReference>
<evidence type="ECO:0000313" key="2">
    <source>
        <dbReference type="Proteomes" id="UP001432027"/>
    </source>
</evidence>
<feature type="non-terminal residue" evidence="1">
    <location>
        <position position="1"/>
    </location>
</feature>
<name>A0AAV5SPI7_9BILA</name>
<reference evidence="1" key="1">
    <citation type="submission" date="2023-10" db="EMBL/GenBank/DDBJ databases">
        <title>Genome assembly of Pristionchus species.</title>
        <authorList>
            <person name="Yoshida K."/>
            <person name="Sommer R.J."/>
        </authorList>
    </citation>
    <scope>NUCLEOTIDE SEQUENCE</scope>
    <source>
        <strain evidence="1">RS0144</strain>
    </source>
</reference>
<protein>
    <submittedName>
        <fullName evidence="1">Uncharacterized protein</fullName>
    </submittedName>
</protein>
<comment type="caution">
    <text evidence="1">The sequence shown here is derived from an EMBL/GenBank/DDBJ whole genome shotgun (WGS) entry which is preliminary data.</text>
</comment>
<sequence length="157" mass="17533">QGQSKMITDLASAVVLKRFEFVKCSFVLISIDENFLDLFEKITLTPSCTSLKIWDCTFGESLSDTSRKKFAPLLLSVKPTRLYMDCDPQSIVDVVVDDNFLQRIRSSCGLSGADYHQRKSSAISSKCTVCRHLIEIRRTLHALSSCELNLADCSTIG</sequence>
<organism evidence="1 2">
    <name type="scientific">Pristionchus entomophagus</name>
    <dbReference type="NCBI Taxonomy" id="358040"/>
    <lineage>
        <taxon>Eukaryota</taxon>
        <taxon>Metazoa</taxon>
        <taxon>Ecdysozoa</taxon>
        <taxon>Nematoda</taxon>
        <taxon>Chromadorea</taxon>
        <taxon>Rhabditida</taxon>
        <taxon>Rhabditina</taxon>
        <taxon>Diplogasteromorpha</taxon>
        <taxon>Diplogasteroidea</taxon>
        <taxon>Neodiplogasteridae</taxon>
        <taxon>Pristionchus</taxon>
    </lineage>
</organism>
<gene>
    <name evidence="1" type="ORF">PENTCL1PPCAC_4234</name>
</gene>
<feature type="non-terminal residue" evidence="1">
    <location>
        <position position="157"/>
    </location>
</feature>
<dbReference type="AlphaFoldDB" id="A0AAV5SPI7"/>
<evidence type="ECO:0000313" key="1">
    <source>
        <dbReference type="EMBL" id="GMS82059.1"/>
    </source>
</evidence>
<proteinExistence type="predicted"/>
<accession>A0AAV5SPI7</accession>
<keyword evidence="2" id="KW-1185">Reference proteome</keyword>